<name>A0A5R9BS77_9LACO</name>
<protein>
    <recommendedName>
        <fullName evidence="3">Mga helix-turn-helix domain-containing protein</fullName>
    </recommendedName>
</protein>
<evidence type="ECO:0000313" key="1">
    <source>
        <dbReference type="EMBL" id="TLQ03467.1"/>
    </source>
</evidence>
<reference evidence="1 2" key="1">
    <citation type="submission" date="2019-05" db="EMBL/GenBank/DDBJ databases">
        <title>The metagenome of a microbial culture collection derived from dairy environment covers the genomic content of the human microbiome.</title>
        <authorList>
            <person name="Roder T."/>
            <person name="Wuthrich D."/>
            <person name="Sattari Z."/>
            <person name="Von Ah U."/>
            <person name="Bar C."/>
            <person name="Ronchi F."/>
            <person name="Macpherson A.J."/>
            <person name="Ganal-Vonarburg S.C."/>
            <person name="Bruggmann R."/>
            <person name="Vergeres G."/>
        </authorList>
    </citation>
    <scope>NUCLEOTIDE SEQUENCE [LARGE SCALE GENOMIC DNA]</scope>
    <source>
        <strain evidence="1 2">FAM 18815</strain>
    </source>
</reference>
<accession>A0A5R9BS77</accession>
<comment type="caution">
    <text evidence="1">The sequence shown here is derived from an EMBL/GenBank/DDBJ whole genome shotgun (WGS) entry which is preliminary data.</text>
</comment>
<organism evidence="1 2">
    <name type="scientific">Pediococcus stilesii</name>
    <dbReference type="NCBI Taxonomy" id="331679"/>
    <lineage>
        <taxon>Bacteria</taxon>
        <taxon>Bacillati</taxon>
        <taxon>Bacillota</taxon>
        <taxon>Bacilli</taxon>
        <taxon>Lactobacillales</taxon>
        <taxon>Lactobacillaceae</taxon>
        <taxon>Pediococcus</taxon>
    </lineage>
</organism>
<gene>
    <name evidence="1" type="ORF">FEZ51_09220</name>
</gene>
<dbReference type="RefSeq" id="WP_138474854.1">
    <property type="nucleotide sequence ID" value="NZ_VBTH01000022.1"/>
</dbReference>
<dbReference type="AlphaFoldDB" id="A0A5R9BS77"/>
<dbReference type="OrthoDB" id="2143991at2"/>
<evidence type="ECO:0008006" key="3">
    <source>
        <dbReference type="Google" id="ProtNLM"/>
    </source>
</evidence>
<dbReference type="Proteomes" id="UP000305541">
    <property type="component" value="Unassembled WGS sequence"/>
</dbReference>
<sequence>MDPQLLMDKGDRLAYEVVVLINRASGSPISTDQIMQELNISAYKLNAARSAISNDLSTITDGQAHIEEPEHNLWQAHGLSNLSIEQIKLIYIQRSALFTAFEYSMFYDNLMTPNQYLQETFVSRAAFYRNLKSIKPIINQHFSKKRSDSSDDEFQNRLTLFQLYYNIYNGLDVPFANLNELVEQIIVACTPYLAHPLRLSQRFKLSTFLRVWIMRHRNQHYNQTMTVSISSSNTEYQDLFNQLTKVLGKKFQLDKFEMSYLYGFLLAKQYIKNTSIHELSTNFPLATAISTDLIEWLKAYQIMDEFNTTVEKKLTQDLIDVNLQLTSFYIEPTTFVRENSINFFGKTYPSFDIIIQRFIGQLEARHHFQINDVNRINMYYGYMFALINNIPANVLKERVYIAVDFSQGDLYTQYVINSLDAFHHANIIIETEITSKTDIYISDVYSREINLKQLTWEDPPTPADWANLGAMIEQIRSKKAFALFNTTR</sequence>
<proteinExistence type="predicted"/>
<evidence type="ECO:0000313" key="2">
    <source>
        <dbReference type="Proteomes" id="UP000305541"/>
    </source>
</evidence>
<dbReference type="EMBL" id="VBTH01000022">
    <property type="protein sequence ID" value="TLQ03467.1"/>
    <property type="molecule type" value="Genomic_DNA"/>
</dbReference>